<dbReference type="Proteomes" id="UP000196320">
    <property type="component" value="Unassembled WGS sequence"/>
</dbReference>
<reference evidence="2 3" key="1">
    <citation type="submission" date="2017-02" db="EMBL/GenBank/DDBJ databases">
        <authorList>
            <person name="Peterson S.W."/>
        </authorList>
    </citation>
    <scope>NUCLEOTIDE SEQUENCE [LARGE SCALE GENOMIC DNA]</scope>
    <source>
        <strain evidence="2 3">B Mb 05.01</strain>
    </source>
</reference>
<dbReference type="Gene3D" id="3.40.50.1390">
    <property type="entry name" value="Resolvase, N-terminal catalytic domain"/>
    <property type="match status" value="1"/>
</dbReference>
<dbReference type="InterPro" id="IPR038109">
    <property type="entry name" value="DNA_bind_recomb_sf"/>
</dbReference>
<dbReference type="GO" id="GO:0003677">
    <property type="term" value="F:DNA binding"/>
    <property type="evidence" value="ECO:0007669"/>
    <property type="project" value="InterPro"/>
</dbReference>
<dbReference type="PANTHER" id="PTHR30461:SF23">
    <property type="entry name" value="DNA RECOMBINASE-RELATED"/>
    <property type="match status" value="1"/>
</dbReference>
<dbReference type="OrthoDB" id="4500247at2"/>
<organism evidence="2 3">
    <name type="scientific">Microbacterium esteraromaticum</name>
    <dbReference type="NCBI Taxonomy" id="57043"/>
    <lineage>
        <taxon>Bacteria</taxon>
        <taxon>Bacillati</taxon>
        <taxon>Actinomycetota</taxon>
        <taxon>Actinomycetes</taxon>
        <taxon>Micrococcales</taxon>
        <taxon>Microbacteriaceae</taxon>
        <taxon>Microbacterium</taxon>
    </lineage>
</organism>
<dbReference type="InterPro" id="IPR011109">
    <property type="entry name" value="DNA_bind_recombinase_dom"/>
</dbReference>
<dbReference type="Pfam" id="PF00239">
    <property type="entry name" value="Resolvase"/>
    <property type="match status" value="1"/>
</dbReference>
<evidence type="ECO:0000259" key="1">
    <source>
        <dbReference type="PROSITE" id="PS51737"/>
    </source>
</evidence>
<dbReference type="GO" id="GO:0000150">
    <property type="term" value="F:DNA strand exchange activity"/>
    <property type="evidence" value="ECO:0007669"/>
    <property type="project" value="InterPro"/>
</dbReference>
<dbReference type="Pfam" id="PF07508">
    <property type="entry name" value="Recombinase"/>
    <property type="match status" value="1"/>
</dbReference>
<dbReference type="RefSeq" id="WP_143738415.1">
    <property type="nucleotide sequence ID" value="NZ_FUKO01000033.1"/>
</dbReference>
<dbReference type="SUPFAM" id="SSF53041">
    <property type="entry name" value="Resolvase-like"/>
    <property type="match status" value="1"/>
</dbReference>
<feature type="domain" description="Recombinase" evidence="1">
    <location>
        <begin position="173"/>
        <end position="293"/>
    </location>
</feature>
<gene>
    <name evidence="2" type="ORF">FM104_13190</name>
</gene>
<dbReference type="SMART" id="SM00857">
    <property type="entry name" value="Resolvase"/>
    <property type="match status" value="1"/>
</dbReference>
<name>A0A1R4KIR9_9MICO</name>
<dbReference type="PANTHER" id="PTHR30461">
    <property type="entry name" value="DNA-INVERTASE FROM LAMBDOID PROPHAGE"/>
    <property type="match status" value="1"/>
</dbReference>
<dbReference type="PROSITE" id="PS51737">
    <property type="entry name" value="RECOMBINASE_DNA_BIND"/>
    <property type="match status" value="1"/>
</dbReference>
<evidence type="ECO:0000313" key="3">
    <source>
        <dbReference type="Proteomes" id="UP000196320"/>
    </source>
</evidence>
<dbReference type="AlphaFoldDB" id="A0A1R4KIR9"/>
<keyword evidence="3" id="KW-1185">Reference proteome</keyword>
<accession>A0A1R4KIR9</accession>
<dbReference type="Gene3D" id="3.90.1750.20">
    <property type="entry name" value="Putative Large Serine Recombinase, Chain B, Domain 2"/>
    <property type="match status" value="1"/>
</dbReference>
<proteinExistence type="predicted"/>
<sequence length="502" mass="57647">MLDSATYNTMTNNRPLRVLILARVSHDSSGVGRSVNEQVDAGKEWVKREGWELKKVIRETGSASRYSTRRQRAEWNEALAWIESGEIDALLTWENSRATRDLSGYTELRQACAKNKVKWGYGGTLYDLTQRSDRFRTGLDALLAEDEADRTSERVKRAHSANARAGRPHGKAIFGYRRIYDSQTKALLRVELDPAEAALIREAAQRYLDGETLYSIAQDWNDRGIPARRPQRKHHRGGWAWRGETLKQMLEMPAYAGLRQYRGEIIGEAMWDAIIQPEAWHKLQALLHAPERKRADVWKIRYLLTGVARCGYDGCVGNVRVSRNSSKTAAGLTHYQNYICEYGPHCSMNMKFLDAIVTEHILERMSRPDFLESLHHVEDDQSDQRRDLMRTIAEHRAWLDSVRERAAQERNLELLFDQERRVKPLIDEATKKLNRLSTVSPHVTTLAQAPDVREAWEGLAITSKREIVRSLLEVQMFPAPRRGAKGIGQAIERTKITWKHTL</sequence>
<dbReference type="InterPro" id="IPR050639">
    <property type="entry name" value="SSR_resolvase"/>
</dbReference>
<dbReference type="CDD" id="cd00338">
    <property type="entry name" value="Ser_Recombinase"/>
    <property type="match status" value="1"/>
</dbReference>
<protein>
    <submittedName>
        <fullName evidence="2">Probable phiRv1 integrase</fullName>
    </submittedName>
</protein>
<dbReference type="InterPro" id="IPR036162">
    <property type="entry name" value="Resolvase-like_N_sf"/>
</dbReference>
<dbReference type="InterPro" id="IPR006119">
    <property type="entry name" value="Resolv_N"/>
</dbReference>
<dbReference type="EMBL" id="FUKO01000033">
    <property type="protein sequence ID" value="SJN44119.1"/>
    <property type="molecule type" value="Genomic_DNA"/>
</dbReference>
<evidence type="ECO:0000313" key="2">
    <source>
        <dbReference type="EMBL" id="SJN44119.1"/>
    </source>
</evidence>